<gene>
    <name evidence="1" type="ORF">ACFQ1Z_04895</name>
</gene>
<name>A0ABW3F5P0_9PROT</name>
<keyword evidence="2" id="KW-1185">Reference proteome</keyword>
<proteinExistence type="predicted"/>
<dbReference type="NCBIfam" id="TIGR03317">
    <property type="entry name" value="ygfZ_signature"/>
    <property type="match status" value="1"/>
</dbReference>
<dbReference type="SUPFAM" id="SSF103025">
    <property type="entry name" value="Folate-binding domain"/>
    <property type="match status" value="1"/>
</dbReference>
<reference evidence="2" key="1">
    <citation type="journal article" date="2019" name="Int. J. Syst. Evol. Microbiol.">
        <title>The Global Catalogue of Microorganisms (GCM) 10K type strain sequencing project: providing services to taxonomists for standard genome sequencing and annotation.</title>
        <authorList>
            <consortium name="The Broad Institute Genomics Platform"/>
            <consortium name="The Broad Institute Genome Sequencing Center for Infectious Disease"/>
            <person name="Wu L."/>
            <person name="Ma J."/>
        </authorList>
    </citation>
    <scope>NUCLEOTIDE SEQUENCE [LARGE SCALE GENOMIC DNA]</scope>
    <source>
        <strain evidence="2">CCUG 58412</strain>
    </source>
</reference>
<organism evidence="1 2">
    <name type="scientific">Methylophilus luteus</name>
    <dbReference type="NCBI Taxonomy" id="640108"/>
    <lineage>
        <taxon>Bacteria</taxon>
        <taxon>Pseudomonadati</taxon>
        <taxon>Pseudomonadota</taxon>
        <taxon>Betaproteobacteria</taxon>
        <taxon>Nitrosomonadales</taxon>
        <taxon>Methylophilaceae</taxon>
        <taxon>Methylophilus</taxon>
    </lineage>
</organism>
<comment type="caution">
    <text evidence="1">The sequence shown here is derived from an EMBL/GenBank/DDBJ whole genome shotgun (WGS) entry which is preliminary data.</text>
</comment>
<evidence type="ECO:0000313" key="2">
    <source>
        <dbReference type="Proteomes" id="UP001597128"/>
    </source>
</evidence>
<protein>
    <submittedName>
        <fullName evidence="1">YgfZ/GcvT domain-containing protein</fullName>
    </submittedName>
</protein>
<dbReference type="Gene3D" id="2.40.30.160">
    <property type="match status" value="1"/>
</dbReference>
<dbReference type="Gene3D" id="3.30.70.1400">
    <property type="entry name" value="Aminomethyltransferase beta-barrel domains"/>
    <property type="match status" value="1"/>
</dbReference>
<dbReference type="EMBL" id="JBHTKB010000001">
    <property type="protein sequence ID" value="MFD0912877.1"/>
    <property type="molecule type" value="Genomic_DNA"/>
</dbReference>
<evidence type="ECO:0000313" key="1">
    <source>
        <dbReference type="EMBL" id="MFD0912877.1"/>
    </source>
</evidence>
<dbReference type="PANTHER" id="PTHR22602">
    <property type="entry name" value="TRANSFERASE CAF17, MITOCHONDRIAL-RELATED"/>
    <property type="match status" value="1"/>
</dbReference>
<sequence>MSNATISSATISSATWQQFLISQGAQFNATGEAVFTTPAAPASGQLFDLSSHGLIAVSGADALTFLQGQFTNDIKQLSQAAQFTGYCTAKGRLLALFYAFSINETIYLQCPRALIAALVKRLRMFVLRSKVVVEDASEQFVILGLASADSAAHIQHLPLHAHQYSQTPLGSLIRLPDSHGKQRAQLIVESAQAEAAWKTLAASFNPTDSEQWDTLEIQAGIPQVYTATQEQFVPQMLNLDALDGINFKKGCYTGQEIVARTHYLGKVKRRTLLAALPETAVAPQVGDAVLDAKQQEAGQLVRVAANKQGGWWLLAECRLEARAAGSIYWQEYELAFAELPYTLA</sequence>
<dbReference type="Gene3D" id="3.30.70.1630">
    <property type="match status" value="1"/>
</dbReference>
<dbReference type="PANTHER" id="PTHR22602:SF0">
    <property type="entry name" value="TRANSFERASE CAF17, MITOCHONDRIAL-RELATED"/>
    <property type="match status" value="1"/>
</dbReference>
<dbReference type="InterPro" id="IPR017703">
    <property type="entry name" value="YgfZ/GCV_T_CS"/>
</dbReference>
<dbReference type="Proteomes" id="UP001597128">
    <property type="component" value="Unassembled WGS sequence"/>
</dbReference>
<dbReference type="InterPro" id="IPR045179">
    <property type="entry name" value="YgfZ/GcvT"/>
</dbReference>
<dbReference type="RefSeq" id="WP_379056067.1">
    <property type="nucleotide sequence ID" value="NZ_JBHTKB010000001.1"/>
</dbReference>
<accession>A0ABW3F5P0</accession>